<name>A0ACC0UW50_9HYPO</name>
<keyword evidence="2" id="KW-1185">Reference proteome</keyword>
<protein>
    <submittedName>
        <fullName evidence="1">Uncharacterized protein</fullName>
    </submittedName>
</protein>
<proteinExistence type="predicted"/>
<reference evidence="1" key="1">
    <citation type="submission" date="2022-10" db="EMBL/GenBank/DDBJ databases">
        <title>Complete Genome of Trichothecium roseum strain YXFP-22015, a Plant Pathogen Isolated from Citrus.</title>
        <authorList>
            <person name="Wang Y."/>
            <person name="Zhu L."/>
        </authorList>
    </citation>
    <scope>NUCLEOTIDE SEQUENCE</scope>
    <source>
        <strain evidence="1">YXFP-22015</strain>
    </source>
</reference>
<organism evidence="1 2">
    <name type="scientific">Trichothecium roseum</name>
    <dbReference type="NCBI Taxonomy" id="47278"/>
    <lineage>
        <taxon>Eukaryota</taxon>
        <taxon>Fungi</taxon>
        <taxon>Dikarya</taxon>
        <taxon>Ascomycota</taxon>
        <taxon>Pezizomycotina</taxon>
        <taxon>Sordariomycetes</taxon>
        <taxon>Hypocreomycetidae</taxon>
        <taxon>Hypocreales</taxon>
        <taxon>Hypocreales incertae sedis</taxon>
        <taxon>Trichothecium</taxon>
    </lineage>
</organism>
<sequence>MSNKIKDQPRDKRKGEAALSDFAEYVEQQQNLRFPTARSTAASSSKKPADPEHHEELEGLFDNLDFFDSAPHVPFKQLLLGADDDDECWEKLQGVLKERLDEGSNEAVFDVGYENDGESMKLSPEEWQRAKDRLIEGARRVGADCDLLITKNVGGEKDAKPDPKDKSCSGKLLVRRIPASIEDVIETRIAVVGNVDAGKSSLLGVLVKGDLDDGRGKARVNLFRHKHEVESGRTSSVGMEILGFDSTGNIVSSDTPGRKLSWEEIGKRSAKVITFSDLAGHEKYLRTTVFGLLSSSPNYCLLMVAANNGLVGMSKEHLGIALALNVPVMVVVTKIDICPPNILAETVTQITKIMKSPGARKIPTFIRDREECINTATQFVSQRICPVFMVSNVTGENLDLVRTFLNILPHHGRYNADAPFEFHVNDTFSVPFTGTVVSGIVRSGVAHAGDEVLIGPDSLGQFHPTAIRSIERKRIRVPAASAGQSASFALKRVKRKEVRKGMVVLPRPPDASVAPPRVHREFVAEVLILSHATTIQTRYQAMLHVGPVSQTCAIIDIDRELIRTGDRATVAFRFVQRPEYLAPGDRLLFREGRTKGLGIVKSVGYDPDKPLRSSGTGEPANAQGEGESAACHHHHHP</sequence>
<dbReference type="Proteomes" id="UP001163324">
    <property type="component" value="Chromosome 7"/>
</dbReference>
<comment type="caution">
    <text evidence="1">The sequence shown here is derived from an EMBL/GenBank/DDBJ whole genome shotgun (WGS) entry which is preliminary data.</text>
</comment>
<evidence type="ECO:0000313" key="1">
    <source>
        <dbReference type="EMBL" id="KAI9897734.1"/>
    </source>
</evidence>
<dbReference type="EMBL" id="CM047946">
    <property type="protein sequence ID" value="KAI9897734.1"/>
    <property type="molecule type" value="Genomic_DNA"/>
</dbReference>
<gene>
    <name evidence="1" type="ORF">N3K66_007590</name>
</gene>
<evidence type="ECO:0000313" key="2">
    <source>
        <dbReference type="Proteomes" id="UP001163324"/>
    </source>
</evidence>
<accession>A0ACC0UW50</accession>